<dbReference type="InterPro" id="IPR013096">
    <property type="entry name" value="Cupin_2"/>
</dbReference>
<evidence type="ECO:0000259" key="1">
    <source>
        <dbReference type="Pfam" id="PF07883"/>
    </source>
</evidence>
<evidence type="ECO:0000313" key="3">
    <source>
        <dbReference type="Proteomes" id="UP000642829"/>
    </source>
</evidence>
<proteinExistence type="predicted"/>
<dbReference type="SUPFAM" id="SSF51182">
    <property type="entry name" value="RmlC-like cupins"/>
    <property type="match status" value="1"/>
</dbReference>
<dbReference type="CDD" id="cd06981">
    <property type="entry name" value="cupin_reut_a1446"/>
    <property type="match status" value="1"/>
</dbReference>
<reference evidence="2" key="2">
    <citation type="submission" date="2020-09" db="EMBL/GenBank/DDBJ databases">
        <authorList>
            <person name="Sun Q."/>
            <person name="Kim S."/>
        </authorList>
    </citation>
    <scope>NUCLEOTIDE SEQUENCE</scope>
    <source>
        <strain evidence="2">KCTC 12870</strain>
    </source>
</reference>
<keyword evidence="3" id="KW-1185">Reference proteome</keyword>
<feature type="domain" description="Cupin type-2" evidence="1">
    <location>
        <begin position="36"/>
        <end position="106"/>
    </location>
</feature>
<dbReference type="EMBL" id="BMXG01000020">
    <property type="protein sequence ID" value="GHC08975.1"/>
    <property type="molecule type" value="Genomic_DNA"/>
</dbReference>
<dbReference type="AlphaFoldDB" id="A0A8J3DCB8"/>
<dbReference type="Proteomes" id="UP000642829">
    <property type="component" value="Unassembled WGS sequence"/>
</dbReference>
<reference evidence="2" key="1">
    <citation type="journal article" date="2014" name="Int. J. Syst. Evol. Microbiol.">
        <title>Complete genome sequence of Corynebacterium casei LMG S-19264T (=DSM 44701T), isolated from a smear-ripened cheese.</title>
        <authorList>
            <consortium name="US DOE Joint Genome Institute (JGI-PGF)"/>
            <person name="Walter F."/>
            <person name="Albersmeier A."/>
            <person name="Kalinowski J."/>
            <person name="Ruckert C."/>
        </authorList>
    </citation>
    <scope>NUCLEOTIDE SEQUENCE</scope>
    <source>
        <strain evidence="2">KCTC 12870</strain>
    </source>
</reference>
<protein>
    <recommendedName>
        <fullName evidence="1">Cupin type-2 domain-containing protein</fullName>
    </recommendedName>
</protein>
<dbReference type="InterPro" id="IPR011051">
    <property type="entry name" value="RmlC_Cupin_sf"/>
</dbReference>
<evidence type="ECO:0000313" key="2">
    <source>
        <dbReference type="EMBL" id="GHC08975.1"/>
    </source>
</evidence>
<comment type="caution">
    <text evidence="2">The sequence shown here is derived from an EMBL/GenBank/DDBJ whole genome shotgun (WGS) entry which is preliminary data.</text>
</comment>
<organism evidence="2 3">
    <name type="scientific">Cerasicoccus arenae</name>
    <dbReference type="NCBI Taxonomy" id="424488"/>
    <lineage>
        <taxon>Bacteria</taxon>
        <taxon>Pseudomonadati</taxon>
        <taxon>Verrucomicrobiota</taxon>
        <taxon>Opitutia</taxon>
        <taxon>Puniceicoccales</taxon>
        <taxon>Cerasicoccaceae</taxon>
        <taxon>Cerasicoccus</taxon>
    </lineage>
</organism>
<name>A0A8J3DCB8_9BACT</name>
<dbReference type="RefSeq" id="WP_189516275.1">
    <property type="nucleotide sequence ID" value="NZ_BMXG01000020.1"/>
</dbReference>
<dbReference type="InterPro" id="IPR014710">
    <property type="entry name" value="RmlC-like_jellyroll"/>
</dbReference>
<gene>
    <name evidence="2" type="ORF">GCM10007047_27790</name>
</gene>
<dbReference type="Gene3D" id="2.60.120.10">
    <property type="entry name" value="Jelly Rolls"/>
    <property type="match status" value="1"/>
</dbReference>
<dbReference type="Pfam" id="PF07883">
    <property type="entry name" value="Cupin_2"/>
    <property type="match status" value="1"/>
</dbReference>
<sequence length="123" mass="13953">MNCQNLLSDLPTDLPQELMQDLVCADGIRIERIISTGQDSPPDTWYDQTENEWVLLLSGAARLEIIETDGPRKLELCPGDHCFIPAHQRHRVDWTAPAQATVWLAVWWQTSSSEEHLTEIGSE</sequence>
<accession>A0A8J3DCB8</accession>